<dbReference type="PROSITE" id="PS50181">
    <property type="entry name" value="FBOX"/>
    <property type="match status" value="1"/>
</dbReference>
<dbReference type="PANTHER" id="PTHR31672">
    <property type="entry name" value="BNACNNG10540D PROTEIN"/>
    <property type="match status" value="1"/>
</dbReference>
<dbReference type="InterPro" id="IPR001810">
    <property type="entry name" value="F-box_dom"/>
</dbReference>
<evidence type="ECO:0000313" key="2">
    <source>
        <dbReference type="EMBL" id="PNS93146.2"/>
    </source>
</evidence>
<name>U5FFG1_POPTR</name>
<dbReference type="InterPro" id="IPR050796">
    <property type="entry name" value="SCF_F-box_component"/>
</dbReference>
<gene>
    <name evidence="2" type="ORF">POPTR_018G071900</name>
</gene>
<evidence type="ECO:0000259" key="1">
    <source>
        <dbReference type="PROSITE" id="PS50181"/>
    </source>
</evidence>
<protein>
    <recommendedName>
        <fullName evidence="1">F-box domain-containing protein</fullName>
    </recommendedName>
</protein>
<organism evidence="2 3">
    <name type="scientific">Populus trichocarpa</name>
    <name type="common">Western balsam poplar</name>
    <name type="synonym">Populus balsamifera subsp. trichocarpa</name>
    <dbReference type="NCBI Taxonomy" id="3694"/>
    <lineage>
        <taxon>Eukaryota</taxon>
        <taxon>Viridiplantae</taxon>
        <taxon>Streptophyta</taxon>
        <taxon>Embryophyta</taxon>
        <taxon>Tracheophyta</taxon>
        <taxon>Spermatophyta</taxon>
        <taxon>Magnoliopsida</taxon>
        <taxon>eudicotyledons</taxon>
        <taxon>Gunneridae</taxon>
        <taxon>Pentapetalae</taxon>
        <taxon>rosids</taxon>
        <taxon>fabids</taxon>
        <taxon>Malpighiales</taxon>
        <taxon>Salicaceae</taxon>
        <taxon>Saliceae</taxon>
        <taxon>Populus</taxon>
    </lineage>
</organism>
<evidence type="ECO:0000313" key="3">
    <source>
        <dbReference type="Proteomes" id="UP000006729"/>
    </source>
</evidence>
<dbReference type="OrthoDB" id="661089at2759"/>
<dbReference type="InParanoid" id="U5FFG1"/>
<accession>U5FFG1</accession>
<proteinExistence type="predicted"/>
<dbReference type="OMA" id="KKRWHRD"/>
<dbReference type="HOGENOM" id="CLU_624708_0_0_1"/>
<dbReference type="eggNOG" id="ENOG502QYR9">
    <property type="taxonomic scope" value="Eukaryota"/>
</dbReference>
<dbReference type="AlphaFoldDB" id="U5FFG1"/>
<dbReference type="GO" id="GO:0031146">
    <property type="term" value="P:SCF-dependent proteasomal ubiquitin-dependent protein catabolic process"/>
    <property type="evidence" value="ECO:0000318"/>
    <property type="project" value="GO_Central"/>
</dbReference>
<dbReference type="Proteomes" id="UP000006729">
    <property type="component" value="Chromosome 18"/>
</dbReference>
<dbReference type="FunCoup" id="U5FFG1">
    <property type="interactions" value="36"/>
</dbReference>
<reference evidence="2 3" key="1">
    <citation type="journal article" date="2006" name="Science">
        <title>The genome of black cottonwood, Populus trichocarpa (Torr. &amp; Gray).</title>
        <authorList>
            <person name="Tuskan G.A."/>
            <person name="Difazio S."/>
            <person name="Jansson S."/>
            <person name="Bohlmann J."/>
            <person name="Grigoriev I."/>
            <person name="Hellsten U."/>
            <person name="Putnam N."/>
            <person name="Ralph S."/>
            <person name="Rombauts S."/>
            <person name="Salamov A."/>
            <person name="Schein J."/>
            <person name="Sterck L."/>
            <person name="Aerts A."/>
            <person name="Bhalerao R.R."/>
            <person name="Bhalerao R.P."/>
            <person name="Blaudez D."/>
            <person name="Boerjan W."/>
            <person name="Brun A."/>
            <person name="Brunner A."/>
            <person name="Busov V."/>
            <person name="Campbell M."/>
            <person name="Carlson J."/>
            <person name="Chalot M."/>
            <person name="Chapman J."/>
            <person name="Chen G.L."/>
            <person name="Cooper D."/>
            <person name="Coutinho P.M."/>
            <person name="Couturier J."/>
            <person name="Covert S."/>
            <person name="Cronk Q."/>
            <person name="Cunningham R."/>
            <person name="Davis J."/>
            <person name="Degroeve S."/>
            <person name="Dejardin A."/>
            <person name="Depamphilis C."/>
            <person name="Detter J."/>
            <person name="Dirks B."/>
            <person name="Dubchak I."/>
            <person name="Duplessis S."/>
            <person name="Ehlting J."/>
            <person name="Ellis B."/>
            <person name="Gendler K."/>
            <person name="Goodstein D."/>
            <person name="Gribskov M."/>
            <person name="Grimwood J."/>
            <person name="Groover A."/>
            <person name="Gunter L."/>
            <person name="Hamberger B."/>
            <person name="Heinze B."/>
            <person name="Helariutta Y."/>
            <person name="Henrissat B."/>
            <person name="Holligan D."/>
            <person name="Holt R."/>
            <person name="Huang W."/>
            <person name="Islam-Faridi N."/>
            <person name="Jones S."/>
            <person name="Jones-Rhoades M."/>
            <person name="Jorgensen R."/>
            <person name="Joshi C."/>
            <person name="Kangasjarvi J."/>
            <person name="Karlsson J."/>
            <person name="Kelleher C."/>
            <person name="Kirkpatrick R."/>
            <person name="Kirst M."/>
            <person name="Kohler A."/>
            <person name="Kalluri U."/>
            <person name="Larimer F."/>
            <person name="Leebens-Mack J."/>
            <person name="Leple J.C."/>
            <person name="Locascio P."/>
            <person name="Lou Y."/>
            <person name="Lucas S."/>
            <person name="Martin F."/>
            <person name="Montanini B."/>
            <person name="Napoli C."/>
            <person name="Nelson D.R."/>
            <person name="Nelson C."/>
            <person name="Nieminen K."/>
            <person name="Nilsson O."/>
            <person name="Pereda V."/>
            <person name="Peter G."/>
            <person name="Philippe R."/>
            <person name="Pilate G."/>
            <person name="Poliakov A."/>
            <person name="Razumovskaya J."/>
            <person name="Richardson P."/>
            <person name="Rinaldi C."/>
            <person name="Ritland K."/>
            <person name="Rouze P."/>
            <person name="Ryaboy D."/>
            <person name="Schmutz J."/>
            <person name="Schrader J."/>
            <person name="Segerman B."/>
            <person name="Shin H."/>
            <person name="Siddiqui A."/>
            <person name="Sterky F."/>
            <person name="Terry A."/>
            <person name="Tsai C.J."/>
            <person name="Uberbacher E."/>
            <person name="Unneberg P."/>
            <person name="Vahala J."/>
            <person name="Wall K."/>
            <person name="Wessler S."/>
            <person name="Yang G."/>
            <person name="Yin T."/>
            <person name="Douglas C."/>
            <person name="Marra M."/>
            <person name="Sandberg G."/>
            <person name="Van de Peer Y."/>
            <person name="Rokhsar D."/>
        </authorList>
    </citation>
    <scope>NUCLEOTIDE SEQUENCE [LARGE SCALE GENOMIC DNA]</scope>
    <source>
        <strain evidence="3">cv. Nisqually</strain>
    </source>
</reference>
<keyword evidence="3" id="KW-1185">Reference proteome</keyword>
<dbReference type="EMBL" id="CM009307">
    <property type="protein sequence ID" value="PNS93146.2"/>
    <property type="molecule type" value="Genomic_DNA"/>
</dbReference>
<sequence>MMETNHDSSSTNTIGFCLLPSEIIQNILLHLALPEIICLKSLNRFVADVISDKYFVRAYNSQARSTAWLFVYKKRWNRDALLHGFNDQSNRWFSFQIDSLLNPIIRPGDDIYFLTASCNVFLFVSNTRGEVIALNLVTKAVKTIPPSPLGPRGTSSWRRSGMKLVITGSDQFQFLFVDLVRNSPVLFVYSSQTDTWQSTEAREGLAGMPRVCPKEDDHVFLNVIDGPYESMVTAVGLERDAHNNYAPIVLRPRFNRRPSDGLNLLQVYGDGSMLVIKSSGCGDDDGNTGVRMLNDIELWGGLRLNGSWHNWEYISKVPCKIKEQIRKPYRAMRGCLERRDGIIRAVLLSNYDGLWDIIWLSYDMGRSLWAWLPLPDCKMKGLNMAGIAFSSGLTLS</sequence>
<dbReference type="Gramene" id="Potri.018G071900.1.v4.1">
    <property type="protein sequence ID" value="Potri.018G071900.1.v4.1"/>
    <property type="gene ID" value="Potri.018G071900.v4.1"/>
</dbReference>
<feature type="domain" description="F-box" evidence="1">
    <location>
        <begin position="13"/>
        <end position="58"/>
    </location>
</feature>
<dbReference type="GO" id="GO:0004842">
    <property type="term" value="F:ubiquitin-protein transferase activity"/>
    <property type="evidence" value="ECO:0000318"/>
    <property type="project" value="GO_Central"/>
</dbReference>